<keyword evidence="2" id="KW-0472">Membrane</keyword>
<evidence type="ECO:0000313" key="3">
    <source>
        <dbReference type="EMBL" id="MBR7679091.1"/>
    </source>
</evidence>
<dbReference type="Proteomes" id="UP000675554">
    <property type="component" value="Unassembled WGS sequence"/>
</dbReference>
<keyword evidence="2" id="KW-1133">Transmembrane helix</keyword>
<evidence type="ECO:0000256" key="1">
    <source>
        <dbReference type="SAM" id="MobiDB-lite"/>
    </source>
</evidence>
<dbReference type="EMBL" id="JAGSMN010002255">
    <property type="protein sequence ID" value="MBR7679091.1"/>
    <property type="molecule type" value="Genomic_DNA"/>
</dbReference>
<keyword evidence="4" id="KW-1185">Reference proteome</keyword>
<name>A0A8T4J2Z9_9ACTN</name>
<gene>
    <name evidence="3" type="ORF">KDA82_40405</name>
</gene>
<organism evidence="3 4">
    <name type="scientific">Streptomyces daliensis</name>
    <dbReference type="NCBI Taxonomy" id="299421"/>
    <lineage>
        <taxon>Bacteria</taxon>
        <taxon>Bacillati</taxon>
        <taxon>Actinomycetota</taxon>
        <taxon>Actinomycetes</taxon>
        <taxon>Kitasatosporales</taxon>
        <taxon>Streptomycetaceae</taxon>
        <taxon>Streptomyces</taxon>
    </lineage>
</organism>
<proteinExistence type="predicted"/>
<keyword evidence="2" id="KW-0812">Transmembrane</keyword>
<feature type="transmembrane region" description="Helical" evidence="2">
    <location>
        <begin position="83"/>
        <end position="103"/>
    </location>
</feature>
<reference evidence="3" key="1">
    <citation type="submission" date="2021-04" db="EMBL/GenBank/DDBJ databases">
        <title>Sequencing of actinobacteria type strains.</title>
        <authorList>
            <person name="Nguyen G.-S."/>
            <person name="Wentzel A."/>
        </authorList>
    </citation>
    <scope>NUCLEOTIDE SEQUENCE</scope>
    <source>
        <strain evidence="3">DSM 42095</strain>
    </source>
</reference>
<sequence>MTDERREGPTAEGPGSRMWLRVSHDDGHTWGPKQIFEEHPSDPYELPASWFKLPSDMPPCECSRCQEKPVRLDAPIPFNRTEVVAYCTSLASLVLALVIGIGGR</sequence>
<protein>
    <recommendedName>
        <fullName evidence="5">Sialidase domain-containing protein</fullName>
    </recommendedName>
</protein>
<comment type="caution">
    <text evidence="3">The sequence shown here is derived from an EMBL/GenBank/DDBJ whole genome shotgun (WGS) entry which is preliminary data.</text>
</comment>
<evidence type="ECO:0008006" key="5">
    <source>
        <dbReference type="Google" id="ProtNLM"/>
    </source>
</evidence>
<evidence type="ECO:0000256" key="2">
    <source>
        <dbReference type="SAM" id="Phobius"/>
    </source>
</evidence>
<evidence type="ECO:0000313" key="4">
    <source>
        <dbReference type="Proteomes" id="UP000675554"/>
    </source>
</evidence>
<dbReference type="AlphaFoldDB" id="A0A8T4J2Z9"/>
<feature type="region of interest" description="Disordered" evidence="1">
    <location>
        <begin position="1"/>
        <end position="23"/>
    </location>
</feature>
<accession>A0A8T4J2Z9</accession>